<accession>A0A1C7M7W4</accession>
<keyword evidence="3" id="KW-1185">Reference proteome</keyword>
<evidence type="ECO:0000259" key="1">
    <source>
        <dbReference type="Pfam" id="PF00135"/>
    </source>
</evidence>
<dbReference type="Proteomes" id="UP000092993">
    <property type="component" value="Unassembled WGS sequence"/>
</dbReference>
<gene>
    <name evidence="2" type="primary">LIP2_1</name>
    <name evidence="2" type="ORF">A0H81_08411</name>
</gene>
<comment type="caution">
    <text evidence="2">The sequence shown here is derived from an EMBL/GenBank/DDBJ whole genome shotgun (WGS) entry which is preliminary data.</text>
</comment>
<dbReference type="EMBL" id="LUGG01000011">
    <property type="protein sequence ID" value="OBZ71124.1"/>
    <property type="molecule type" value="Genomic_DNA"/>
</dbReference>
<protein>
    <submittedName>
        <fullName evidence="2">Lipase 2</fullName>
    </submittedName>
</protein>
<dbReference type="OMA" id="MMALEWV"/>
<organism evidence="2 3">
    <name type="scientific">Grifola frondosa</name>
    <name type="common">Maitake</name>
    <name type="synonym">Polyporus frondosus</name>
    <dbReference type="NCBI Taxonomy" id="5627"/>
    <lineage>
        <taxon>Eukaryota</taxon>
        <taxon>Fungi</taxon>
        <taxon>Dikarya</taxon>
        <taxon>Basidiomycota</taxon>
        <taxon>Agaricomycotina</taxon>
        <taxon>Agaricomycetes</taxon>
        <taxon>Polyporales</taxon>
        <taxon>Grifolaceae</taxon>
        <taxon>Grifola</taxon>
    </lineage>
</organism>
<dbReference type="InterPro" id="IPR029058">
    <property type="entry name" value="AB_hydrolase_fold"/>
</dbReference>
<dbReference type="InterPro" id="IPR002018">
    <property type="entry name" value="CarbesteraseB"/>
</dbReference>
<evidence type="ECO:0000313" key="2">
    <source>
        <dbReference type="EMBL" id="OBZ71124.1"/>
    </source>
</evidence>
<dbReference type="Pfam" id="PF00135">
    <property type="entry name" value="COesterase"/>
    <property type="match status" value="1"/>
</dbReference>
<dbReference type="SUPFAM" id="SSF53474">
    <property type="entry name" value="alpha/beta-Hydrolases"/>
    <property type="match status" value="1"/>
</dbReference>
<sequence>MLIGEENIIPGRGVQEFFGGIRFAEPPVGSLRFAPPVPKYNLDVPVFNATEYSLLCPQSTPFGGPPSAMSEDCLTVNVVRPKGVQEDASLPVMVWMYGLGFQVLNSSKYDPSPVVLQSVERGTPVIFVSFNYRLGPFGFPQGYEATARGALNLGLQDQLVALEWIQRNIAAFGGDPNKVTLWGEASGASSISFLYLNQKVDTFARAAILESGAGYSLPTYNSTHFDGMWQIFVEATPECAGTSPNNTFACLREANLTTLLNSFGVVQDVLTRQFTFIPVVDGPGGLIPELPSKLLADGHFSRLPFLTGTNLDEGTYAAPASRNATTPQDVSDTIYYLFSPVELGSGPQPDGLIQTTNTLLALYPNITALGSPFNTGNETFGLNPEWKRCNAILGDVYFQAPRRAWSHKMSKAGVKSFSYLFTDPQALDQDPTSVPGGVPHESEVTYAFGGPAFAGTPSPADSLSWSMMDYWISFAVNLDPNDGRGTQRPHWPQYTPDNEVLLQLCGDNTTVIPDDYRSVQIAFIEAIPEQFQQ</sequence>
<dbReference type="Gene3D" id="3.40.50.1820">
    <property type="entry name" value="alpha/beta hydrolase"/>
    <property type="match status" value="1"/>
</dbReference>
<dbReference type="OrthoDB" id="408631at2759"/>
<evidence type="ECO:0000313" key="3">
    <source>
        <dbReference type="Proteomes" id="UP000092993"/>
    </source>
</evidence>
<name>A0A1C7M7W4_GRIFR</name>
<reference evidence="2 3" key="1">
    <citation type="submission" date="2016-03" db="EMBL/GenBank/DDBJ databases">
        <title>Whole genome sequencing of Grifola frondosa 9006-11.</title>
        <authorList>
            <person name="Min B."/>
            <person name="Park H."/>
            <person name="Kim J.-G."/>
            <person name="Cho H."/>
            <person name="Oh Y.-L."/>
            <person name="Kong W.-S."/>
            <person name="Choi I.-G."/>
        </authorList>
    </citation>
    <scope>NUCLEOTIDE SEQUENCE [LARGE SCALE GENOMIC DNA]</scope>
    <source>
        <strain evidence="2 3">9006-11</strain>
    </source>
</reference>
<dbReference type="STRING" id="5627.A0A1C7M7W4"/>
<dbReference type="InterPro" id="IPR019819">
    <property type="entry name" value="Carboxylesterase_B_CS"/>
</dbReference>
<dbReference type="PROSITE" id="PS00941">
    <property type="entry name" value="CARBOXYLESTERASE_B_2"/>
    <property type="match status" value="1"/>
</dbReference>
<dbReference type="InterPro" id="IPR050309">
    <property type="entry name" value="Type-B_Carboxylest/Lipase"/>
</dbReference>
<dbReference type="AlphaFoldDB" id="A0A1C7M7W4"/>
<feature type="domain" description="Carboxylesterase type B" evidence="1">
    <location>
        <begin position="15"/>
        <end position="509"/>
    </location>
</feature>
<proteinExistence type="predicted"/>
<dbReference type="PANTHER" id="PTHR11559">
    <property type="entry name" value="CARBOXYLESTERASE"/>
    <property type="match status" value="1"/>
</dbReference>